<dbReference type="GO" id="GO:0006779">
    <property type="term" value="P:porphyrin-containing compound biosynthetic process"/>
    <property type="evidence" value="ECO:0007669"/>
    <property type="project" value="InterPro"/>
</dbReference>
<dbReference type="GO" id="GO:0004853">
    <property type="term" value="F:uroporphyrinogen decarboxylase activity"/>
    <property type="evidence" value="ECO:0007669"/>
    <property type="project" value="InterPro"/>
</dbReference>
<evidence type="ECO:0000313" key="2">
    <source>
        <dbReference type="EMBL" id="OGG56353.1"/>
    </source>
</evidence>
<dbReference type="PANTHER" id="PTHR47099">
    <property type="entry name" value="METHYLCOBAMIDE:COM METHYLTRANSFERASE MTBA"/>
    <property type="match status" value="1"/>
</dbReference>
<reference evidence="2 3" key="1">
    <citation type="journal article" date="2016" name="Nat. Commun.">
        <title>Thousands of microbial genomes shed light on interconnected biogeochemical processes in an aquifer system.</title>
        <authorList>
            <person name="Anantharaman K."/>
            <person name="Brown C.T."/>
            <person name="Hug L.A."/>
            <person name="Sharon I."/>
            <person name="Castelle C.J."/>
            <person name="Probst A.J."/>
            <person name="Thomas B.C."/>
            <person name="Singh A."/>
            <person name="Wilkins M.J."/>
            <person name="Karaoz U."/>
            <person name="Brodie E.L."/>
            <person name="Williams K.H."/>
            <person name="Hubbard S.S."/>
            <person name="Banfield J.F."/>
        </authorList>
    </citation>
    <scope>NUCLEOTIDE SEQUENCE [LARGE SCALE GENOMIC DNA]</scope>
    <source>
        <strain evidence="3">RIFCSPLOWO2_12_FULL_64_10</strain>
    </source>
</reference>
<dbReference type="EMBL" id="MFKF01000034">
    <property type="protein sequence ID" value="OGG56353.1"/>
    <property type="molecule type" value="Genomic_DNA"/>
</dbReference>
<dbReference type="PANTHER" id="PTHR47099:SF1">
    <property type="entry name" value="METHYLCOBAMIDE:COM METHYLTRANSFERASE MTBA"/>
    <property type="match status" value="1"/>
</dbReference>
<proteinExistence type="predicted"/>
<accession>A0A1F6D4I5</accession>
<dbReference type="Pfam" id="PF01208">
    <property type="entry name" value="URO-D"/>
    <property type="match status" value="1"/>
</dbReference>
<dbReference type="Proteomes" id="UP000178606">
    <property type="component" value="Unassembled WGS sequence"/>
</dbReference>
<name>A0A1F6D4I5_HANXR</name>
<dbReference type="InterPro" id="IPR052024">
    <property type="entry name" value="Methanogen_methyltrans"/>
</dbReference>
<evidence type="ECO:0000313" key="3">
    <source>
        <dbReference type="Proteomes" id="UP000178606"/>
    </source>
</evidence>
<sequence>MTPRQRAFNAIARKPVDRLPFSTYNCHPFAWGSHRGAPGYGPILEKIGSTSVACLCKVSARAVRDASDSESHDRVEGTDTYTTVTWHTPLGPLTRVTRKPADQPGMCVKHYLSDARDVERYLSVPYVPARWDVATAVAHAQEAGEKGVAYLSYSDPFYEVSELFDQEDFAIRTATEFDFIRSLVDFRFERVFNDLKLLLEALRPFETPFLFYTAGPERATPPLLSPEVFRRLVVPYHRRLVGLIHEYGYPVSLHCHGRVRGVFPHILACGFDVLEPLEPPPQGDIDLKGLREAAGDRIALMGYVQDQDFYLLTEGEMRGRVREIAALVGRDTGTICLPTATPFQHPPTATYVANYVAFLDEAEKAGGL</sequence>
<dbReference type="InterPro" id="IPR038071">
    <property type="entry name" value="UROD/MetE-like_sf"/>
</dbReference>
<protein>
    <recommendedName>
        <fullName evidence="1">Uroporphyrinogen decarboxylase (URO-D) domain-containing protein</fullName>
    </recommendedName>
</protein>
<evidence type="ECO:0000259" key="1">
    <source>
        <dbReference type="Pfam" id="PF01208"/>
    </source>
</evidence>
<feature type="domain" description="Uroporphyrinogen decarboxylase (URO-D)" evidence="1">
    <location>
        <begin position="220"/>
        <end position="326"/>
    </location>
</feature>
<dbReference type="Gene3D" id="3.20.20.210">
    <property type="match status" value="1"/>
</dbReference>
<gene>
    <name evidence="2" type="ORF">A3F84_22255</name>
</gene>
<dbReference type="SUPFAM" id="SSF51726">
    <property type="entry name" value="UROD/MetE-like"/>
    <property type="match status" value="1"/>
</dbReference>
<dbReference type="AlphaFoldDB" id="A0A1F6D4I5"/>
<organism evidence="2 3">
    <name type="scientific">Handelsmanbacteria sp. (strain RIFCSPLOWO2_12_FULL_64_10)</name>
    <dbReference type="NCBI Taxonomy" id="1817868"/>
    <lineage>
        <taxon>Bacteria</taxon>
        <taxon>Candidatus Handelsmaniibacteriota</taxon>
    </lineage>
</organism>
<dbReference type="InterPro" id="IPR000257">
    <property type="entry name" value="Uroporphyrinogen_deCOase"/>
</dbReference>
<comment type="caution">
    <text evidence="2">The sequence shown here is derived from an EMBL/GenBank/DDBJ whole genome shotgun (WGS) entry which is preliminary data.</text>
</comment>